<dbReference type="Gene3D" id="3.30.710.10">
    <property type="entry name" value="Potassium Channel Kv1.1, Chain A"/>
    <property type="match status" value="1"/>
</dbReference>
<dbReference type="Pfam" id="PF00651">
    <property type="entry name" value="BTB"/>
    <property type="match status" value="1"/>
</dbReference>
<dbReference type="OrthoDB" id="6359816at2759"/>
<sequence>MALRILEGVNANGVKADLRGIYQLHLYPTTVAKANLRRQKKMDKEGLTEWSELDVLSDVTIRYGYDGEKTFLSHKVILSASSVWFRNAFTGDFVRAAAYDFYRSEDESHDQDGAKDLVLYHLSIYEVADKYNVPHLVAQAADHVSTALQELLRVIKITQYGREAIEEIDSSEPLRKDLVSLLSCQPGFRLFGNAGYFTSTILKLTREIPEFAQDFLLESVEIASVFPRAFYRTLPRGTRPHECNNCRRYQKKEDSTRGWAYCRWCGGPTFESQNDTHCRYWERESRAGSGNESRGETPLAELEG</sequence>
<accession>A0A6A5WT58</accession>
<name>A0A6A5WT58_9PLEO</name>
<evidence type="ECO:0000313" key="3">
    <source>
        <dbReference type="Proteomes" id="UP000799779"/>
    </source>
</evidence>
<dbReference type="SUPFAM" id="SSF54695">
    <property type="entry name" value="POZ domain"/>
    <property type="match status" value="1"/>
</dbReference>
<organism evidence="2 3">
    <name type="scientific">Amniculicola lignicola CBS 123094</name>
    <dbReference type="NCBI Taxonomy" id="1392246"/>
    <lineage>
        <taxon>Eukaryota</taxon>
        <taxon>Fungi</taxon>
        <taxon>Dikarya</taxon>
        <taxon>Ascomycota</taxon>
        <taxon>Pezizomycotina</taxon>
        <taxon>Dothideomycetes</taxon>
        <taxon>Pleosporomycetidae</taxon>
        <taxon>Pleosporales</taxon>
        <taxon>Amniculicolaceae</taxon>
        <taxon>Amniculicola</taxon>
    </lineage>
</organism>
<dbReference type="PROSITE" id="PS50097">
    <property type="entry name" value="BTB"/>
    <property type="match status" value="1"/>
</dbReference>
<dbReference type="InterPro" id="IPR000210">
    <property type="entry name" value="BTB/POZ_dom"/>
</dbReference>
<evidence type="ECO:0000313" key="2">
    <source>
        <dbReference type="EMBL" id="KAF2004114.1"/>
    </source>
</evidence>
<keyword evidence="3" id="KW-1185">Reference proteome</keyword>
<dbReference type="CDD" id="cd18186">
    <property type="entry name" value="BTB_POZ_ZBTB_KLHL-like"/>
    <property type="match status" value="1"/>
</dbReference>
<dbReference type="Proteomes" id="UP000799779">
    <property type="component" value="Unassembled WGS sequence"/>
</dbReference>
<protein>
    <recommendedName>
        <fullName evidence="1">BTB domain-containing protein</fullName>
    </recommendedName>
</protein>
<feature type="domain" description="BTB" evidence="1">
    <location>
        <begin position="57"/>
        <end position="93"/>
    </location>
</feature>
<dbReference type="AlphaFoldDB" id="A0A6A5WT58"/>
<dbReference type="InterPro" id="IPR011333">
    <property type="entry name" value="SKP1/BTB/POZ_sf"/>
</dbReference>
<proteinExistence type="predicted"/>
<dbReference type="EMBL" id="ML977569">
    <property type="protein sequence ID" value="KAF2004114.1"/>
    <property type="molecule type" value="Genomic_DNA"/>
</dbReference>
<reference evidence="2" key="1">
    <citation type="journal article" date="2020" name="Stud. Mycol.">
        <title>101 Dothideomycetes genomes: a test case for predicting lifestyles and emergence of pathogens.</title>
        <authorList>
            <person name="Haridas S."/>
            <person name="Albert R."/>
            <person name="Binder M."/>
            <person name="Bloem J."/>
            <person name="Labutti K."/>
            <person name="Salamov A."/>
            <person name="Andreopoulos B."/>
            <person name="Baker S."/>
            <person name="Barry K."/>
            <person name="Bills G."/>
            <person name="Bluhm B."/>
            <person name="Cannon C."/>
            <person name="Castanera R."/>
            <person name="Culley D."/>
            <person name="Daum C."/>
            <person name="Ezra D."/>
            <person name="Gonzalez J."/>
            <person name="Henrissat B."/>
            <person name="Kuo A."/>
            <person name="Liang C."/>
            <person name="Lipzen A."/>
            <person name="Lutzoni F."/>
            <person name="Magnuson J."/>
            <person name="Mondo S."/>
            <person name="Nolan M."/>
            <person name="Ohm R."/>
            <person name="Pangilinan J."/>
            <person name="Park H.-J."/>
            <person name="Ramirez L."/>
            <person name="Alfaro M."/>
            <person name="Sun H."/>
            <person name="Tritt A."/>
            <person name="Yoshinaga Y."/>
            <person name="Zwiers L.-H."/>
            <person name="Turgeon B."/>
            <person name="Goodwin S."/>
            <person name="Spatafora J."/>
            <person name="Crous P."/>
            <person name="Grigoriev I."/>
        </authorList>
    </citation>
    <scope>NUCLEOTIDE SEQUENCE</scope>
    <source>
        <strain evidence="2">CBS 123094</strain>
    </source>
</reference>
<gene>
    <name evidence="2" type="ORF">P154DRAFT_560918</name>
</gene>
<dbReference type="PANTHER" id="PTHR47843">
    <property type="entry name" value="BTB DOMAIN-CONTAINING PROTEIN-RELATED"/>
    <property type="match status" value="1"/>
</dbReference>
<evidence type="ECO:0000259" key="1">
    <source>
        <dbReference type="PROSITE" id="PS50097"/>
    </source>
</evidence>